<gene>
    <name evidence="3" type="ORF">GCM10020369_16000</name>
</gene>
<dbReference type="Pfam" id="PF08327">
    <property type="entry name" value="AHSA1"/>
    <property type="match status" value="1"/>
</dbReference>
<evidence type="ECO:0000313" key="4">
    <source>
        <dbReference type="Proteomes" id="UP001501676"/>
    </source>
</evidence>
<proteinExistence type="inferred from homology"/>
<comment type="similarity">
    <text evidence="1">Belongs to the AHA1 family.</text>
</comment>
<dbReference type="Gene3D" id="3.30.530.20">
    <property type="match status" value="1"/>
</dbReference>
<dbReference type="EMBL" id="BAAAYN010000010">
    <property type="protein sequence ID" value="GAA3384826.1"/>
    <property type="molecule type" value="Genomic_DNA"/>
</dbReference>
<comment type="caution">
    <text evidence="3">The sequence shown here is derived from an EMBL/GenBank/DDBJ whole genome shotgun (WGS) entry which is preliminary data.</text>
</comment>
<reference evidence="4" key="1">
    <citation type="journal article" date="2019" name="Int. J. Syst. Evol. Microbiol.">
        <title>The Global Catalogue of Microorganisms (GCM) 10K type strain sequencing project: providing services to taxonomists for standard genome sequencing and annotation.</title>
        <authorList>
            <consortium name="The Broad Institute Genomics Platform"/>
            <consortium name="The Broad Institute Genome Sequencing Center for Infectious Disease"/>
            <person name="Wu L."/>
            <person name="Ma J."/>
        </authorList>
    </citation>
    <scope>NUCLEOTIDE SEQUENCE [LARGE SCALE GENOMIC DNA]</scope>
    <source>
        <strain evidence="4">JCM 9458</strain>
    </source>
</reference>
<accession>A0ABP6STW9</accession>
<evidence type="ECO:0000313" key="3">
    <source>
        <dbReference type="EMBL" id="GAA3384826.1"/>
    </source>
</evidence>
<dbReference type="SUPFAM" id="SSF55961">
    <property type="entry name" value="Bet v1-like"/>
    <property type="match status" value="1"/>
</dbReference>
<sequence length="162" mass="17903">MTVISTTPDAQARTLTVLAEFPAQPKAVWQLWADPRLLERWWGPPTWPATFREHDFTVGGEAKYHMTGPAGERSNGWWRFLTLDEPHALEFEDGFADEQGNPNPAMPTATARVDIAEIPSGTRMTITMRFGSAEDLEKMVEMGMAEGMALAVGQIDEILAAA</sequence>
<dbReference type="CDD" id="cd07814">
    <property type="entry name" value="SRPBCC_CalC_Aha1-like"/>
    <property type="match status" value="1"/>
</dbReference>
<feature type="domain" description="Activator of Hsp90 ATPase homologue 1/2-like C-terminal" evidence="2">
    <location>
        <begin position="23"/>
        <end position="159"/>
    </location>
</feature>
<name>A0ABP6STW9_9ACTN</name>
<dbReference type="Proteomes" id="UP001501676">
    <property type="component" value="Unassembled WGS sequence"/>
</dbReference>
<dbReference type="InterPro" id="IPR013538">
    <property type="entry name" value="ASHA1/2-like_C"/>
</dbReference>
<dbReference type="InterPro" id="IPR023393">
    <property type="entry name" value="START-like_dom_sf"/>
</dbReference>
<protein>
    <submittedName>
        <fullName evidence="3">SRPBCC domain-containing protein</fullName>
    </submittedName>
</protein>
<dbReference type="RefSeq" id="WP_345727354.1">
    <property type="nucleotide sequence ID" value="NZ_BAAAYN010000010.1"/>
</dbReference>
<organism evidence="3 4">
    <name type="scientific">Cryptosporangium minutisporangium</name>
    <dbReference type="NCBI Taxonomy" id="113569"/>
    <lineage>
        <taxon>Bacteria</taxon>
        <taxon>Bacillati</taxon>
        <taxon>Actinomycetota</taxon>
        <taxon>Actinomycetes</taxon>
        <taxon>Cryptosporangiales</taxon>
        <taxon>Cryptosporangiaceae</taxon>
        <taxon>Cryptosporangium</taxon>
    </lineage>
</organism>
<evidence type="ECO:0000256" key="1">
    <source>
        <dbReference type="ARBA" id="ARBA00006817"/>
    </source>
</evidence>
<evidence type="ECO:0000259" key="2">
    <source>
        <dbReference type="Pfam" id="PF08327"/>
    </source>
</evidence>
<keyword evidence="4" id="KW-1185">Reference proteome</keyword>